<name>A0A537LYA8_9BACT</name>
<dbReference type="Proteomes" id="UP000318661">
    <property type="component" value="Unassembled WGS sequence"/>
</dbReference>
<dbReference type="GO" id="GO:0016887">
    <property type="term" value="F:ATP hydrolysis activity"/>
    <property type="evidence" value="ECO:0007669"/>
    <property type="project" value="InterPro"/>
</dbReference>
<keyword evidence="5 8" id="KW-0067">ATP-binding</keyword>
<comment type="similarity">
    <text evidence="1">Belongs to the ABC transporter superfamily.</text>
</comment>
<dbReference type="InterPro" id="IPR003439">
    <property type="entry name" value="ABC_transporter-like_ATP-bd"/>
</dbReference>
<dbReference type="GO" id="GO:0005524">
    <property type="term" value="F:ATP binding"/>
    <property type="evidence" value="ECO:0007669"/>
    <property type="project" value="UniProtKB-KW"/>
</dbReference>
<dbReference type="PROSITE" id="PS00211">
    <property type="entry name" value="ABC_TRANSPORTER_1"/>
    <property type="match status" value="1"/>
</dbReference>
<evidence type="ECO:0000256" key="3">
    <source>
        <dbReference type="ARBA" id="ARBA00022741"/>
    </source>
</evidence>
<evidence type="ECO:0000259" key="6">
    <source>
        <dbReference type="PROSITE" id="PS50893"/>
    </source>
</evidence>
<gene>
    <name evidence="8" type="primary">ccmA</name>
    <name evidence="8" type="ORF">E6G98_01615</name>
    <name evidence="7" type="ORF">E6G99_06015</name>
</gene>
<accession>A0A537LYA8</accession>
<evidence type="ECO:0000256" key="5">
    <source>
        <dbReference type="ARBA" id="ARBA00022840"/>
    </source>
</evidence>
<dbReference type="InterPro" id="IPR005895">
    <property type="entry name" value="ABC_transptr_haem_export_CcmA"/>
</dbReference>
<dbReference type="GO" id="GO:0017004">
    <property type="term" value="P:cytochrome complex assembly"/>
    <property type="evidence" value="ECO:0007669"/>
    <property type="project" value="UniProtKB-KW"/>
</dbReference>
<evidence type="ECO:0000313" key="8">
    <source>
        <dbReference type="EMBL" id="TMJ13001.1"/>
    </source>
</evidence>
<evidence type="ECO:0000313" key="10">
    <source>
        <dbReference type="Proteomes" id="UP000318661"/>
    </source>
</evidence>
<organism evidence="8 9">
    <name type="scientific">Candidatus Segetimicrobium genomatis</name>
    <dbReference type="NCBI Taxonomy" id="2569760"/>
    <lineage>
        <taxon>Bacteria</taxon>
        <taxon>Bacillati</taxon>
        <taxon>Candidatus Sysuimicrobiota</taxon>
        <taxon>Candidatus Sysuimicrobiia</taxon>
        <taxon>Candidatus Sysuimicrobiales</taxon>
        <taxon>Candidatus Segetimicrobiaceae</taxon>
        <taxon>Candidatus Segetimicrobium</taxon>
    </lineage>
</organism>
<evidence type="ECO:0000256" key="2">
    <source>
        <dbReference type="ARBA" id="ARBA00022448"/>
    </source>
</evidence>
<dbReference type="PROSITE" id="PS50893">
    <property type="entry name" value="ABC_TRANSPORTER_2"/>
    <property type="match status" value="1"/>
</dbReference>
<dbReference type="PANTHER" id="PTHR43335">
    <property type="entry name" value="ABC TRANSPORTER, ATP-BINDING PROTEIN"/>
    <property type="match status" value="1"/>
</dbReference>
<protein>
    <submittedName>
        <fullName evidence="8">Heme ABC exporter ATP-binding protein CcmA</fullName>
    </submittedName>
</protein>
<dbReference type="Gene3D" id="3.40.50.300">
    <property type="entry name" value="P-loop containing nucleotide triphosphate hydrolases"/>
    <property type="match status" value="1"/>
</dbReference>
<keyword evidence="3" id="KW-0547">Nucleotide-binding</keyword>
<evidence type="ECO:0000256" key="4">
    <source>
        <dbReference type="ARBA" id="ARBA00022748"/>
    </source>
</evidence>
<keyword evidence="4" id="KW-0201">Cytochrome c-type biogenesis</keyword>
<dbReference type="Proteomes" id="UP000315217">
    <property type="component" value="Unassembled WGS sequence"/>
</dbReference>
<evidence type="ECO:0000313" key="9">
    <source>
        <dbReference type="Proteomes" id="UP000315217"/>
    </source>
</evidence>
<sequence>MQDDRESRPAVSAHGLSRRFHVEWAVRDVTFVLPPHSVLLVVGPNASGKTTLLRLLATALRPTDGGGSVFGHDLVRDADAVRVLTAFVGTSAGAYDLLTVRENLAFAAAMRGRPDAPVATWLDRVGLTPVADDPVRVLSSGMKRRLALAQAWLAAPRLLLLDEPYGGLDRDGVALVAEMTEDTTRRGGSVVIATHEWERVMNEADAVLALAAGQPVEVGPVAQLTAADLAAAAGGRR</sequence>
<comment type="caution">
    <text evidence="8">The sequence shown here is derived from an EMBL/GenBank/DDBJ whole genome shotgun (WGS) entry which is preliminary data.</text>
</comment>
<dbReference type="AlphaFoldDB" id="A0A537LYA8"/>
<dbReference type="SUPFAM" id="SSF52540">
    <property type="entry name" value="P-loop containing nucleoside triphosphate hydrolases"/>
    <property type="match status" value="1"/>
</dbReference>
<dbReference type="SMART" id="SM00382">
    <property type="entry name" value="AAA"/>
    <property type="match status" value="1"/>
</dbReference>
<dbReference type="InterPro" id="IPR017871">
    <property type="entry name" value="ABC_transporter-like_CS"/>
</dbReference>
<dbReference type="PANTHER" id="PTHR43335:SF2">
    <property type="entry name" value="ABC TRANSPORTER, ATP-BINDING PROTEIN"/>
    <property type="match status" value="1"/>
</dbReference>
<dbReference type="Pfam" id="PF00005">
    <property type="entry name" value="ABC_tran"/>
    <property type="match status" value="1"/>
</dbReference>
<feature type="domain" description="ABC transporter" evidence="6">
    <location>
        <begin position="11"/>
        <end position="237"/>
    </location>
</feature>
<proteinExistence type="inferred from homology"/>
<dbReference type="NCBIfam" id="TIGR01189">
    <property type="entry name" value="ccmA"/>
    <property type="match status" value="1"/>
</dbReference>
<keyword evidence="2" id="KW-0813">Transport</keyword>
<evidence type="ECO:0000256" key="1">
    <source>
        <dbReference type="ARBA" id="ARBA00005417"/>
    </source>
</evidence>
<evidence type="ECO:0000313" key="7">
    <source>
        <dbReference type="EMBL" id="TMJ07679.1"/>
    </source>
</evidence>
<dbReference type="InterPro" id="IPR003593">
    <property type="entry name" value="AAA+_ATPase"/>
</dbReference>
<dbReference type="EMBL" id="VBAJ01000158">
    <property type="protein sequence ID" value="TMJ07679.1"/>
    <property type="molecule type" value="Genomic_DNA"/>
</dbReference>
<dbReference type="GO" id="GO:0022857">
    <property type="term" value="F:transmembrane transporter activity"/>
    <property type="evidence" value="ECO:0007669"/>
    <property type="project" value="InterPro"/>
</dbReference>
<reference evidence="9 10" key="1">
    <citation type="journal article" date="2019" name="Nat. Microbiol.">
        <title>Mediterranean grassland soil C-N compound turnover is dependent on rainfall and depth, and is mediated by genomically divergent microorganisms.</title>
        <authorList>
            <person name="Diamond S."/>
            <person name="Andeer P.F."/>
            <person name="Li Z."/>
            <person name="Crits-Christoph A."/>
            <person name="Burstein D."/>
            <person name="Anantharaman K."/>
            <person name="Lane K.R."/>
            <person name="Thomas B.C."/>
            <person name="Pan C."/>
            <person name="Northen T.R."/>
            <person name="Banfield J.F."/>
        </authorList>
    </citation>
    <scope>NUCLEOTIDE SEQUENCE [LARGE SCALE GENOMIC DNA]</scope>
    <source>
        <strain evidence="8">NP_1</strain>
        <strain evidence="7">NP_2</strain>
    </source>
</reference>
<dbReference type="EMBL" id="VBAI01000012">
    <property type="protein sequence ID" value="TMJ13001.1"/>
    <property type="molecule type" value="Genomic_DNA"/>
</dbReference>
<dbReference type="InterPro" id="IPR027417">
    <property type="entry name" value="P-loop_NTPase"/>
</dbReference>